<evidence type="ECO:0000313" key="1">
    <source>
        <dbReference type="EMBL" id="AAK94399.1"/>
    </source>
</evidence>
<keyword evidence="2" id="KW-1185">Reference proteome</keyword>
<dbReference type="EMBL" id="AF396866">
    <property type="protein sequence ID" value="AAK94399.1"/>
    <property type="molecule type" value="Genomic_DNA"/>
</dbReference>
<dbReference type="OrthoDB" id="22500at10239"/>
<organism evidence="1 2">
    <name type="scientific">Myxococcus phage Mx8</name>
    <dbReference type="NCBI Taxonomy" id="49964"/>
    <lineage>
        <taxon>Viruses</taxon>
        <taxon>Duplodnaviria</taxon>
        <taxon>Heunggongvirae</taxon>
        <taxon>Uroviricota</taxon>
        <taxon>Caudoviricetes</taxon>
        <taxon>Myxoctovirus</taxon>
        <taxon>Myxoctovirus Mx8</taxon>
    </lineage>
</organism>
<protein>
    <submittedName>
        <fullName evidence="1">p64</fullName>
    </submittedName>
</protein>
<accession>Q94MQ5</accession>
<sequence length="357" mass="35683">MRYLPSAAGLAVGVLLGVIISVSTPASATRNSVGTYTLPGGNPVVSGTTISSTWANSTLQDIAVEITNSLDRQGRGAMLAPLRLQQGTAGAPALTFSGDPDTGLYRAGADDVRMQVDGAQSLQFTSAGTVTPGTATAGTLAVTGTSSFTGTASFTAPAAFNSGGPAAALKAGVADHTYLEFYADSDAPAVRSGYTGYGGAGTGDFSVVNMMTAGNIRLVTPGQVVTDAPVRLASANPAPATAFTNTLTPKSLVKSWATINTTGGGSSAVTVADGFNVSSASLTADGATIIINFASAFANTTFAVFANGRSNINCYAYPGGTTSMRVDCYDGTPASGSLYNFRAGTAKTVNILAIGAQ</sequence>
<dbReference type="RefSeq" id="NP_203478.1">
    <property type="nucleotide sequence ID" value="NC_003085.1"/>
</dbReference>
<proteinExistence type="predicted"/>
<dbReference type="KEGG" id="vg:921756"/>
<dbReference type="GeneID" id="921756"/>
<evidence type="ECO:0000313" key="2">
    <source>
        <dbReference type="Proteomes" id="UP000002093"/>
    </source>
</evidence>
<reference evidence="1 2" key="1">
    <citation type="submission" date="2001-06" db="EMBL/GenBank/DDBJ databases">
        <title>Genome organization of temperate Myxococcus phage Mx8.</title>
        <authorList>
            <person name="Youderian P."/>
            <person name="Walthers D."/>
            <person name="Salmi D."/>
            <person name="Magrini V."/>
            <person name="Hartzell P.L."/>
        </authorList>
    </citation>
    <scope>NUCLEOTIDE SEQUENCE [LARGE SCALE GENOMIC DNA]</scope>
</reference>
<dbReference type="Proteomes" id="UP000002093">
    <property type="component" value="Segment"/>
</dbReference>
<name>Q94MQ5_9CAUD</name>